<dbReference type="InterPro" id="IPR003961">
    <property type="entry name" value="FN3_dom"/>
</dbReference>
<feature type="domain" description="Fibronectin type-III" evidence="3">
    <location>
        <begin position="495"/>
        <end position="599"/>
    </location>
</feature>
<accession>A0ABS8LWR9</accession>
<dbReference type="Pfam" id="PF18962">
    <property type="entry name" value="Por_Secre_tail"/>
    <property type="match status" value="1"/>
</dbReference>
<feature type="domain" description="Fibronectin type-III" evidence="3">
    <location>
        <begin position="36"/>
        <end position="141"/>
    </location>
</feature>
<dbReference type="RefSeq" id="WP_229998790.1">
    <property type="nucleotide sequence ID" value="NZ_JAJJMN010000001.1"/>
</dbReference>
<keyword evidence="2" id="KW-0677">Repeat</keyword>
<dbReference type="Pfam" id="PF12733">
    <property type="entry name" value="Cadherin-like"/>
    <property type="match status" value="3"/>
</dbReference>
<proteinExistence type="predicted"/>
<organism evidence="4 5">
    <name type="scientific">Flavobacterium lipolyticum</name>
    <dbReference type="NCBI Taxonomy" id="2893754"/>
    <lineage>
        <taxon>Bacteria</taxon>
        <taxon>Pseudomonadati</taxon>
        <taxon>Bacteroidota</taxon>
        <taxon>Flavobacteriia</taxon>
        <taxon>Flavobacteriales</taxon>
        <taxon>Flavobacteriaceae</taxon>
        <taxon>Flavobacterium</taxon>
    </lineage>
</organism>
<dbReference type="InterPro" id="IPR025883">
    <property type="entry name" value="Cadherin-like_domain"/>
</dbReference>
<keyword evidence="1" id="KW-0732">Signal</keyword>
<comment type="caution">
    <text evidence="4">The sequence shown here is derived from an EMBL/GenBank/DDBJ whole genome shotgun (WGS) entry which is preliminary data.</text>
</comment>
<dbReference type="Pfam" id="PF00041">
    <property type="entry name" value="fn3"/>
    <property type="match status" value="1"/>
</dbReference>
<protein>
    <submittedName>
        <fullName evidence="4">Cadherin-like beta sandwich domain-containing protein</fullName>
    </submittedName>
</protein>
<dbReference type="PANTHER" id="PTHR13817">
    <property type="entry name" value="TITIN"/>
    <property type="match status" value="1"/>
</dbReference>
<dbReference type="InterPro" id="IPR026444">
    <property type="entry name" value="Secre_tail"/>
</dbReference>
<evidence type="ECO:0000313" key="4">
    <source>
        <dbReference type="EMBL" id="MCC9017006.1"/>
    </source>
</evidence>
<dbReference type="NCBIfam" id="TIGR04183">
    <property type="entry name" value="Por_Secre_tail"/>
    <property type="match status" value="1"/>
</dbReference>
<dbReference type="PANTHER" id="PTHR13817:SF172">
    <property type="entry name" value="IG-LIKE DOMAIN-CONTAINING PROTEIN"/>
    <property type="match status" value="1"/>
</dbReference>
<reference evidence="4" key="1">
    <citation type="submission" date="2021-11" db="EMBL/GenBank/DDBJ databases">
        <title>Description of novel Flavobacterium species.</title>
        <authorList>
            <person name="Saticioglu I.B."/>
            <person name="Ay H."/>
            <person name="Altun S."/>
            <person name="Duman M."/>
        </authorList>
    </citation>
    <scope>NUCLEOTIDE SEQUENCE</scope>
    <source>
        <strain evidence="4">F-126</strain>
    </source>
</reference>
<dbReference type="SUPFAM" id="SSF49265">
    <property type="entry name" value="Fibronectin type III"/>
    <property type="match status" value="2"/>
</dbReference>
<gene>
    <name evidence="4" type="ORF">LNQ34_04380</name>
</gene>
<keyword evidence="5" id="KW-1185">Reference proteome</keyword>
<name>A0ABS8LWR9_9FLAO</name>
<evidence type="ECO:0000259" key="3">
    <source>
        <dbReference type="SMART" id="SM00060"/>
    </source>
</evidence>
<feature type="domain" description="Fibronectin type-III" evidence="3">
    <location>
        <begin position="268"/>
        <end position="368"/>
    </location>
</feature>
<dbReference type="SMART" id="SM00060">
    <property type="entry name" value="FN3"/>
    <property type="match status" value="3"/>
</dbReference>
<dbReference type="InterPro" id="IPR036116">
    <property type="entry name" value="FN3_sf"/>
</dbReference>
<evidence type="ECO:0000256" key="2">
    <source>
        <dbReference type="ARBA" id="ARBA00022737"/>
    </source>
</evidence>
<dbReference type="InterPro" id="IPR050964">
    <property type="entry name" value="Striated_Muscle_Regulatory"/>
</dbReference>
<evidence type="ECO:0000256" key="1">
    <source>
        <dbReference type="ARBA" id="ARBA00022729"/>
    </source>
</evidence>
<dbReference type="EMBL" id="JAJJMN010000001">
    <property type="protein sequence ID" value="MCC9017006.1"/>
    <property type="molecule type" value="Genomic_DNA"/>
</dbReference>
<dbReference type="Proteomes" id="UP001430700">
    <property type="component" value="Unassembled WGS sequence"/>
</dbReference>
<dbReference type="InterPro" id="IPR013783">
    <property type="entry name" value="Ig-like_fold"/>
</dbReference>
<sequence>MTRTFTFFFSEKIFLVYRIIFLSVFQTMLAQETPPTVQCSNLVFTNTTATTTTISWKKGNGKYSSVFMRKGTNPGPGAILENNSSYSANTVFGQQRYQIDPSGWYCICVADTGKETVQVTGLTPGTTYQVGVFTNNFVNPYTYYLKTISTGNFAAVTTSLSTIATLSNVSLSAGALTTVFSSGTTDYIANVPNAVSSIMLTPVTTDTQATVKVNGVAVTSGNPSQVIGNLEVNNVDAKANRIAIEVTAQDGTVKTYTIKVLRLLAPPTIQATNLTFTKTTGTSTTLNWTNGNGAARTVFMCEGATSSNPVPDNTYFKDDQTFGKGDQIGTTGWYAIVKTSEGNALTINGLSPGKTYQAMVMEFNGSPSNPFFLTTTSTANPATVTTLSNVATLSNVSLSTGVLTPFFSSETTAYTARVSNAASSITITPVTTDTHATIKVNGVAVSSGNPSQTIDNLEVNNVEAKANRIAIEVTAQDGTVKTYTIKVLRLLAPPTIQATNLTFTKTTATTTTVHCINGNGKQRMLLIRAGTGDGTTPVPDNFYFSGSTIFGLGDQIGTTGWYLGIYNSVISGFQIEGLAPGTTYQVMVMEFLDNGNYPSYLTTTSTGNPATVTTLSNVATLSNVSLSAGALTTVFSPETTAYTTKVPNGASSITLIPVTTDSHATIKVNGTAVASGNPSQKIDLASGAGTTVITIEVLAQDGTAKTYTVTVEKSSLGVVDNKMEGFVVYPNPVQKGMLYIQTKSTAVKNVEIFDMSGKMVLSVQTTKDEVAVEGLQKGVYVLKVNQEGAESTEKLVVE</sequence>
<dbReference type="Gene3D" id="2.60.40.10">
    <property type="entry name" value="Immunoglobulins"/>
    <property type="match status" value="2"/>
</dbReference>
<evidence type="ECO:0000313" key="5">
    <source>
        <dbReference type="Proteomes" id="UP001430700"/>
    </source>
</evidence>